<dbReference type="Proteomes" id="UP000792457">
    <property type="component" value="Unassembled WGS sequence"/>
</dbReference>
<dbReference type="OrthoDB" id="10047893at2759"/>
<evidence type="ECO:0000256" key="2">
    <source>
        <dbReference type="ARBA" id="ARBA00023125"/>
    </source>
</evidence>
<evidence type="ECO:0000259" key="4">
    <source>
        <dbReference type="PROSITE" id="PS51253"/>
    </source>
</evidence>
<dbReference type="SUPFAM" id="SSF46689">
    <property type="entry name" value="Homeodomain-like"/>
    <property type="match status" value="1"/>
</dbReference>
<dbReference type="AlphaFoldDB" id="A0A8K0NYF7"/>
<evidence type="ECO:0000256" key="3">
    <source>
        <dbReference type="SAM" id="MobiDB-lite"/>
    </source>
</evidence>
<dbReference type="PANTHER" id="PTHR19303">
    <property type="entry name" value="TRANSPOSON"/>
    <property type="match status" value="1"/>
</dbReference>
<accession>A0A8K0NYF7</accession>
<organism evidence="5 6">
    <name type="scientific">Ladona fulva</name>
    <name type="common">Scarce chaser dragonfly</name>
    <name type="synonym">Libellula fulva</name>
    <dbReference type="NCBI Taxonomy" id="123851"/>
    <lineage>
        <taxon>Eukaryota</taxon>
        <taxon>Metazoa</taxon>
        <taxon>Ecdysozoa</taxon>
        <taxon>Arthropoda</taxon>
        <taxon>Hexapoda</taxon>
        <taxon>Insecta</taxon>
        <taxon>Pterygota</taxon>
        <taxon>Palaeoptera</taxon>
        <taxon>Odonata</taxon>
        <taxon>Epiprocta</taxon>
        <taxon>Anisoptera</taxon>
        <taxon>Libelluloidea</taxon>
        <taxon>Libellulidae</taxon>
        <taxon>Ladona</taxon>
    </lineage>
</organism>
<dbReference type="EMBL" id="KZ308196">
    <property type="protein sequence ID" value="KAG8224434.1"/>
    <property type="molecule type" value="Genomic_DNA"/>
</dbReference>
<evidence type="ECO:0000313" key="6">
    <source>
        <dbReference type="Proteomes" id="UP000792457"/>
    </source>
</evidence>
<proteinExistence type="predicted"/>
<evidence type="ECO:0000313" key="5">
    <source>
        <dbReference type="EMBL" id="KAG8224434.1"/>
    </source>
</evidence>
<sequence length="330" mass="37902">MTNKRKWLTIEEKVQILEDHQKMKFSHRKLSERRVVYAIGKMQIGKLLKDQEEFLKIWQENGNHQAKKKLKTQVSKIDSILFQWSCAARNKNLPISGLIIQEKALKVANELQLGNDFKAFNGWLVKFKVRHNITWKTFSRESANVCGATVSEWQDKLKKFCNGYKENNIFFCEETGLFYKALLNKTMCDRKDQCTGGKCSKAKNNMFALKEASDNSDTASTLAEVEDFVYWPSSILNWAWHSPVTGTSEKDESGSLLFKGDVDVPGFKLKVCKKMTIQSLSYLSKAISDECSYLFGNWFPSSLKYPSIPSSSSWTPEEVEDEEESLKLFT</sequence>
<feature type="domain" description="HTH CENPB-type" evidence="4">
    <location>
        <begin position="65"/>
        <end position="137"/>
    </location>
</feature>
<feature type="region of interest" description="Disordered" evidence="3">
    <location>
        <begin position="309"/>
        <end position="330"/>
    </location>
</feature>
<comment type="subcellular location">
    <subcellularLocation>
        <location evidence="1">Nucleus</location>
    </subcellularLocation>
</comment>
<evidence type="ECO:0000256" key="1">
    <source>
        <dbReference type="ARBA" id="ARBA00004123"/>
    </source>
</evidence>
<protein>
    <recommendedName>
        <fullName evidence="4">HTH CENPB-type domain-containing protein</fullName>
    </recommendedName>
</protein>
<dbReference type="GO" id="GO:0005634">
    <property type="term" value="C:nucleus"/>
    <property type="evidence" value="ECO:0007669"/>
    <property type="project" value="UniProtKB-SubCell"/>
</dbReference>
<reference evidence="5" key="2">
    <citation type="submission" date="2017-10" db="EMBL/GenBank/DDBJ databases">
        <title>Ladona fulva Genome sequencing and assembly.</title>
        <authorList>
            <person name="Murali S."/>
            <person name="Richards S."/>
            <person name="Bandaranaike D."/>
            <person name="Bellair M."/>
            <person name="Blankenburg K."/>
            <person name="Chao H."/>
            <person name="Dinh H."/>
            <person name="Doddapaneni H."/>
            <person name="Dugan-Rocha S."/>
            <person name="Elkadiri S."/>
            <person name="Gnanaolivu R."/>
            <person name="Hernandez B."/>
            <person name="Skinner E."/>
            <person name="Javaid M."/>
            <person name="Lee S."/>
            <person name="Li M."/>
            <person name="Ming W."/>
            <person name="Munidasa M."/>
            <person name="Muniz J."/>
            <person name="Nguyen L."/>
            <person name="Hughes D."/>
            <person name="Osuji N."/>
            <person name="Pu L.-L."/>
            <person name="Puazo M."/>
            <person name="Qu C."/>
            <person name="Quiroz J."/>
            <person name="Raj R."/>
            <person name="Weissenberger G."/>
            <person name="Xin Y."/>
            <person name="Zou X."/>
            <person name="Han Y."/>
            <person name="Worley K."/>
            <person name="Muzny D."/>
            <person name="Gibbs R."/>
        </authorList>
    </citation>
    <scope>NUCLEOTIDE SEQUENCE</scope>
    <source>
        <strain evidence="5">Sampled in the wild</strain>
    </source>
</reference>
<dbReference type="Pfam" id="PF03221">
    <property type="entry name" value="HTH_Tnp_Tc5"/>
    <property type="match status" value="1"/>
</dbReference>
<name>A0A8K0NYF7_LADFU</name>
<reference evidence="5" key="1">
    <citation type="submission" date="2013-04" db="EMBL/GenBank/DDBJ databases">
        <authorList>
            <person name="Qu J."/>
            <person name="Murali S.C."/>
            <person name="Bandaranaike D."/>
            <person name="Bellair M."/>
            <person name="Blankenburg K."/>
            <person name="Chao H."/>
            <person name="Dinh H."/>
            <person name="Doddapaneni H."/>
            <person name="Downs B."/>
            <person name="Dugan-Rocha S."/>
            <person name="Elkadiri S."/>
            <person name="Gnanaolivu R.D."/>
            <person name="Hernandez B."/>
            <person name="Javaid M."/>
            <person name="Jayaseelan J.C."/>
            <person name="Lee S."/>
            <person name="Li M."/>
            <person name="Ming W."/>
            <person name="Munidasa M."/>
            <person name="Muniz J."/>
            <person name="Nguyen L."/>
            <person name="Ongeri F."/>
            <person name="Osuji N."/>
            <person name="Pu L.-L."/>
            <person name="Puazo M."/>
            <person name="Qu C."/>
            <person name="Quiroz J."/>
            <person name="Raj R."/>
            <person name="Weissenberger G."/>
            <person name="Xin Y."/>
            <person name="Zou X."/>
            <person name="Han Y."/>
            <person name="Richards S."/>
            <person name="Worley K."/>
            <person name="Muzny D."/>
            <person name="Gibbs R."/>
        </authorList>
    </citation>
    <scope>NUCLEOTIDE SEQUENCE</scope>
    <source>
        <strain evidence="5">Sampled in the wild</strain>
    </source>
</reference>
<gene>
    <name evidence="5" type="ORF">J437_LFUL001384</name>
</gene>
<dbReference type="PANTHER" id="PTHR19303:SF73">
    <property type="entry name" value="PROTEIN PDC2"/>
    <property type="match status" value="1"/>
</dbReference>
<dbReference type="Gene3D" id="1.10.10.60">
    <property type="entry name" value="Homeodomain-like"/>
    <property type="match status" value="1"/>
</dbReference>
<keyword evidence="6" id="KW-1185">Reference proteome</keyword>
<keyword evidence="2" id="KW-0238">DNA-binding</keyword>
<dbReference type="GO" id="GO:0003677">
    <property type="term" value="F:DNA binding"/>
    <property type="evidence" value="ECO:0007669"/>
    <property type="project" value="UniProtKB-KW"/>
</dbReference>
<dbReference type="InterPro" id="IPR006600">
    <property type="entry name" value="HTH_CenpB_DNA-bd_dom"/>
</dbReference>
<dbReference type="InterPro" id="IPR050863">
    <property type="entry name" value="CenT-Element_Derived"/>
</dbReference>
<comment type="caution">
    <text evidence="5">The sequence shown here is derived from an EMBL/GenBank/DDBJ whole genome shotgun (WGS) entry which is preliminary data.</text>
</comment>
<dbReference type="InterPro" id="IPR009057">
    <property type="entry name" value="Homeodomain-like_sf"/>
</dbReference>
<dbReference type="SMART" id="SM00674">
    <property type="entry name" value="CENPB"/>
    <property type="match status" value="1"/>
</dbReference>
<dbReference type="PROSITE" id="PS51253">
    <property type="entry name" value="HTH_CENPB"/>
    <property type="match status" value="1"/>
</dbReference>